<evidence type="ECO:0000256" key="2">
    <source>
        <dbReference type="PIRSR" id="PIRSR637460-2"/>
    </source>
</evidence>
<feature type="active site" evidence="1">
    <location>
        <position position="732"/>
    </location>
</feature>
<dbReference type="EMBL" id="NMUL01000023">
    <property type="protein sequence ID" value="OXM65331.1"/>
    <property type="molecule type" value="Genomic_DNA"/>
</dbReference>
<dbReference type="AlphaFoldDB" id="A0A229T312"/>
<feature type="domain" description="SGNH hydrolase-type esterase" evidence="4">
    <location>
        <begin position="476"/>
        <end position="739"/>
    </location>
</feature>
<sequence length="752" mass="79437">MRKTRMPVMLALAGLIASAVTFVSTGTAAAAESIPQLQWPTIKSSRYVWDTVTSPSGVTNGCDYSNNVYSNLKSLNSSGQVVRELDPNQLVDGVPNCIYHPAVAGNGDLYGRPYGKNAGGSYVYASLLAYTGNTLKWKYDVGCTSQGGAPVVGADGNVYAISNTNGTRLIGLTPEVEPGTTQPKKVFDVALTGSGLCSAELYAVKDGIAYINNGQAYLYAYSGKKLGTSPSGAYLTRAKQIGADGRLFYPVFTGSGSTASIKIVAYNLFRDVADWTAPESLFGYNPQYSSTYPTPDGGVVVQITRLKVVGGAPTTERVRTVVKLNALGQKSWEKEFPNQDTSGNPWNNTYVSVDVSGKIAVLREGSLQTNDPSNSTMPAISIGVFDGAGNVVYDQIMRGNLDKQAGGVNGYNVGGQGTNGPTTGPNTLYFLAVCKGTCGEYLETKLYAVKIPGLGLDYPRGPVITRTPRPASAFVALGDSFSSGEGVPPFEAVTDLPGVNTCHRSTAAYARLISGTSPKIPSLGSDGFRACSGAVTSNITDTVQWNEGTQLDLWPDTTTQLVTLTVGGNDIGFRDFAKACVFNTCQAGSPVYNTTLGQINNTLPNGLATTYQKVLAEFPNAKIYVLGYPQVVANKSVNDPFDIRCPYMYNSTGDTGAAHYPWEDAWAARDIVTKLNGKISTAVTNASNARLTYVPMDAAGSQFFGHEVCGTDSTSWFQNINQATGDPAYVFHPNGLGQQGYATIAGAAINAG</sequence>
<feature type="chain" id="PRO_5012646830" description="SGNH hydrolase-type esterase domain-containing protein" evidence="3">
    <location>
        <begin position="31"/>
        <end position="752"/>
    </location>
</feature>
<proteinExistence type="predicted"/>
<keyword evidence="6" id="KW-1185">Reference proteome</keyword>
<evidence type="ECO:0000313" key="6">
    <source>
        <dbReference type="Proteomes" id="UP000215199"/>
    </source>
</evidence>
<keyword evidence="2" id="KW-1015">Disulfide bond</keyword>
<reference evidence="6" key="1">
    <citation type="submission" date="2017-07" db="EMBL/GenBank/DDBJ databases">
        <title>Comparative genome mining reveals phylogenetic distribution patterns of secondary metabolites in Amycolatopsis.</title>
        <authorList>
            <person name="Adamek M."/>
            <person name="Alanjary M."/>
            <person name="Sales-Ortells H."/>
            <person name="Goodfellow M."/>
            <person name="Bull A.T."/>
            <person name="Kalinowski J."/>
            <person name="Ziemert N."/>
        </authorList>
    </citation>
    <scope>NUCLEOTIDE SEQUENCE [LARGE SCALE GENOMIC DNA]</scope>
    <source>
        <strain evidence="6">H5</strain>
    </source>
</reference>
<evidence type="ECO:0000256" key="1">
    <source>
        <dbReference type="PIRSR" id="PIRSR637460-1"/>
    </source>
</evidence>
<dbReference type="GO" id="GO:0004806">
    <property type="term" value="F:triacylglycerol lipase activity"/>
    <property type="evidence" value="ECO:0007669"/>
    <property type="project" value="TreeGrafter"/>
</dbReference>
<dbReference type="CDD" id="cd01823">
    <property type="entry name" value="SEST_like"/>
    <property type="match status" value="1"/>
</dbReference>
<dbReference type="Gene3D" id="3.40.50.1110">
    <property type="entry name" value="SGNH hydrolase"/>
    <property type="match status" value="1"/>
</dbReference>
<comment type="caution">
    <text evidence="5">The sequence shown here is derived from an EMBL/GenBank/DDBJ whole genome shotgun (WGS) entry which is preliminary data.</text>
</comment>
<evidence type="ECO:0000256" key="3">
    <source>
        <dbReference type="SAM" id="SignalP"/>
    </source>
</evidence>
<dbReference type="PANTHER" id="PTHR37981">
    <property type="entry name" value="LIPASE 2"/>
    <property type="match status" value="1"/>
</dbReference>
<evidence type="ECO:0000313" key="5">
    <source>
        <dbReference type="EMBL" id="OXM65331.1"/>
    </source>
</evidence>
<dbReference type="PANTHER" id="PTHR37981:SF1">
    <property type="entry name" value="SGNH HYDROLASE-TYPE ESTERASE DOMAIN-CONTAINING PROTEIN"/>
    <property type="match status" value="1"/>
</dbReference>
<keyword evidence="3" id="KW-0732">Signal</keyword>
<feature type="signal peptide" evidence="3">
    <location>
        <begin position="1"/>
        <end position="30"/>
    </location>
</feature>
<dbReference type="OrthoDB" id="5503950at2"/>
<dbReference type="InterPro" id="IPR013830">
    <property type="entry name" value="SGNH_hydro"/>
</dbReference>
<dbReference type="Pfam" id="PF13472">
    <property type="entry name" value="Lipase_GDSL_2"/>
    <property type="match status" value="1"/>
</dbReference>
<feature type="disulfide bond" evidence="2">
    <location>
        <begin position="645"/>
        <end position="709"/>
    </location>
</feature>
<dbReference type="InterPro" id="IPR036514">
    <property type="entry name" value="SGNH_hydro_sf"/>
</dbReference>
<feature type="disulfide bond" evidence="2">
    <location>
        <begin position="502"/>
        <end position="531"/>
    </location>
</feature>
<name>A0A229T312_9PSEU</name>
<dbReference type="SUPFAM" id="SSF52266">
    <property type="entry name" value="SGNH hydrolase"/>
    <property type="match status" value="1"/>
</dbReference>
<dbReference type="GO" id="GO:0019433">
    <property type="term" value="P:triglyceride catabolic process"/>
    <property type="evidence" value="ECO:0007669"/>
    <property type="project" value="TreeGrafter"/>
</dbReference>
<evidence type="ECO:0000259" key="4">
    <source>
        <dbReference type="Pfam" id="PF13472"/>
    </source>
</evidence>
<organism evidence="5 6">
    <name type="scientific">Amycolatopsis vastitatis</name>
    <dbReference type="NCBI Taxonomy" id="1905142"/>
    <lineage>
        <taxon>Bacteria</taxon>
        <taxon>Bacillati</taxon>
        <taxon>Actinomycetota</taxon>
        <taxon>Actinomycetes</taxon>
        <taxon>Pseudonocardiales</taxon>
        <taxon>Pseudonocardiaceae</taxon>
        <taxon>Amycolatopsis</taxon>
    </lineage>
</organism>
<gene>
    <name evidence="5" type="ORF">CF165_23685</name>
</gene>
<accession>A0A229T312</accession>
<dbReference type="InterPro" id="IPR037460">
    <property type="entry name" value="SEST-like"/>
</dbReference>
<dbReference type="Proteomes" id="UP000215199">
    <property type="component" value="Unassembled WGS sequence"/>
</dbReference>
<protein>
    <recommendedName>
        <fullName evidence="4">SGNH hydrolase-type esterase domain-containing protein</fullName>
    </recommendedName>
</protein>
<feature type="active site" description="Nucleophile" evidence="1">
    <location>
        <position position="480"/>
    </location>
</feature>
<dbReference type="RefSeq" id="WP_093949735.1">
    <property type="nucleotide sequence ID" value="NZ_NMUL01000023.1"/>
</dbReference>